<sequence>MATVIGVVGSVLTIFSFLQDNFNTEDHTTSETKMRVVAGLDGTGDPPLNNAGGDYPDVRLFNENGGFLGGTYDNGYASGVYIDGKNPDCIWLDSNGDPTPVTAFQVHFPEFNDKGEGYNSNTQYYCDAAPPFNTYTGNDPNTITYWTRKRNVLAYPTSSADNLSTRSPAKEPKPVRSTVRGLVDDTRLVKSHIATHSAVELCESPTSAGPDFVAFAEGKFCDMKGRIVWDLCSETFLEQCFDADAGEVRFGDLARGVVKDYTKVIEWA</sequence>
<protein>
    <submittedName>
        <fullName evidence="1">Uncharacterized protein</fullName>
    </submittedName>
</protein>
<comment type="caution">
    <text evidence="1">The sequence shown here is derived from an EMBL/GenBank/DDBJ whole genome shotgun (WGS) entry which is preliminary data.</text>
</comment>
<dbReference type="Proteomes" id="UP000664132">
    <property type="component" value="Unassembled WGS sequence"/>
</dbReference>
<organism evidence="1 2">
    <name type="scientific">Cadophora malorum</name>
    <dbReference type="NCBI Taxonomy" id="108018"/>
    <lineage>
        <taxon>Eukaryota</taxon>
        <taxon>Fungi</taxon>
        <taxon>Dikarya</taxon>
        <taxon>Ascomycota</taxon>
        <taxon>Pezizomycotina</taxon>
        <taxon>Leotiomycetes</taxon>
        <taxon>Helotiales</taxon>
        <taxon>Ploettnerulaceae</taxon>
        <taxon>Cadophora</taxon>
    </lineage>
</organism>
<gene>
    <name evidence="1" type="ORF">IFR04_007169</name>
</gene>
<dbReference type="OrthoDB" id="5365129at2759"/>
<keyword evidence="2" id="KW-1185">Reference proteome</keyword>
<evidence type="ECO:0000313" key="1">
    <source>
        <dbReference type="EMBL" id="KAG4419669.1"/>
    </source>
</evidence>
<dbReference type="AlphaFoldDB" id="A0A8H7WB33"/>
<dbReference type="EMBL" id="JAFJYH010000100">
    <property type="protein sequence ID" value="KAG4419669.1"/>
    <property type="molecule type" value="Genomic_DNA"/>
</dbReference>
<accession>A0A8H7WB33</accession>
<evidence type="ECO:0000313" key="2">
    <source>
        <dbReference type="Proteomes" id="UP000664132"/>
    </source>
</evidence>
<proteinExistence type="predicted"/>
<name>A0A8H7WB33_9HELO</name>
<reference evidence="1" key="1">
    <citation type="submission" date="2021-02" db="EMBL/GenBank/DDBJ databases">
        <title>Genome sequence Cadophora malorum strain M34.</title>
        <authorList>
            <person name="Stefanovic E."/>
            <person name="Vu D."/>
            <person name="Scully C."/>
            <person name="Dijksterhuis J."/>
            <person name="Roader J."/>
            <person name="Houbraken J."/>
        </authorList>
    </citation>
    <scope>NUCLEOTIDE SEQUENCE</scope>
    <source>
        <strain evidence="1">M34</strain>
    </source>
</reference>